<gene>
    <name evidence="1" type="ORF">K3G42_005239</name>
</gene>
<keyword evidence="2" id="KW-1185">Reference proteome</keyword>
<proteinExistence type="predicted"/>
<protein>
    <submittedName>
        <fullName evidence="1">Uncharacterized protein</fullName>
    </submittedName>
</protein>
<organism evidence="1 2">
    <name type="scientific">Sphaerodactylus townsendi</name>
    <dbReference type="NCBI Taxonomy" id="933632"/>
    <lineage>
        <taxon>Eukaryota</taxon>
        <taxon>Metazoa</taxon>
        <taxon>Chordata</taxon>
        <taxon>Craniata</taxon>
        <taxon>Vertebrata</taxon>
        <taxon>Euteleostomi</taxon>
        <taxon>Lepidosauria</taxon>
        <taxon>Squamata</taxon>
        <taxon>Bifurcata</taxon>
        <taxon>Gekkota</taxon>
        <taxon>Sphaerodactylidae</taxon>
        <taxon>Sphaerodactylus</taxon>
    </lineage>
</organism>
<comment type="caution">
    <text evidence="1">The sequence shown here is derived from an EMBL/GenBank/DDBJ whole genome shotgun (WGS) entry which is preliminary data.</text>
</comment>
<dbReference type="EMBL" id="CM037630">
    <property type="protein sequence ID" value="KAH7987454.1"/>
    <property type="molecule type" value="Genomic_DNA"/>
</dbReference>
<dbReference type="Proteomes" id="UP000827872">
    <property type="component" value="Linkage Group LG17"/>
</dbReference>
<evidence type="ECO:0000313" key="2">
    <source>
        <dbReference type="Proteomes" id="UP000827872"/>
    </source>
</evidence>
<name>A0ACB8E5I5_9SAUR</name>
<evidence type="ECO:0000313" key="1">
    <source>
        <dbReference type="EMBL" id="KAH7987454.1"/>
    </source>
</evidence>
<reference evidence="1" key="1">
    <citation type="submission" date="2021-08" db="EMBL/GenBank/DDBJ databases">
        <title>The first chromosome-level gecko genome reveals the dynamic sex chromosomes of Neotropical dwarf geckos (Sphaerodactylidae: Sphaerodactylus).</title>
        <authorList>
            <person name="Pinto B.J."/>
            <person name="Keating S.E."/>
            <person name="Gamble T."/>
        </authorList>
    </citation>
    <scope>NUCLEOTIDE SEQUENCE</scope>
    <source>
        <strain evidence="1">TG3544</strain>
    </source>
</reference>
<sequence length="276" mass="30449">MPTAKRKGHKKVGYGSSLPRLPSTAPAGHRGYASISAKFKGPGPGKYSRQPCTGIKNHDFTKFAEPAFSMRVKSSERMIAIKESPGPCYYVDPSISHVGLWRPVSYRMVKAAKSKSATVTPAPNEYCVEKIHPPDEPNAPAYTIGFRTRYWENSPYPAPNRYSLPGTLGPQLPVKESAPCPSMAPSASMWGYATDWAKGPSPAAHTLPHPDFYLHCQPAYSLSQRLEASRKEYTPGPPDYNAERVTVHKPRAPCFYFGIRHSEYSHGTPPVCLIQD</sequence>
<accession>A0ACB8E5I5</accession>